<accession>A0A1Y1I520</accession>
<gene>
    <name evidence="1" type="ORF">KFL_001630145</name>
</gene>
<proteinExistence type="predicted"/>
<dbReference type="EMBL" id="DF237112">
    <property type="protein sequence ID" value="GAQ83817.1"/>
    <property type="molecule type" value="Genomic_DNA"/>
</dbReference>
<evidence type="ECO:0000313" key="1">
    <source>
        <dbReference type="EMBL" id="GAQ83817.1"/>
    </source>
</evidence>
<dbReference type="Proteomes" id="UP000054558">
    <property type="component" value="Unassembled WGS sequence"/>
</dbReference>
<protein>
    <submittedName>
        <fullName evidence="1">Uncharacterized protein</fullName>
    </submittedName>
</protein>
<sequence length="153" mass="17281">MTPEKLQAVRDSLEEVLGLTAQVMEEEDVEILVKNLCVTPKACEDLHLETLRDDPYPVPANILQLIEGYKKMLAEGYKEAKKRKVEPDKSASILKELIVEIPLSLPPVEGLRDFLSNVSQRIPVTQRVYDKLSLVENANEVVRVCLEQEDPIS</sequence>
<reference evidence="1 2" key="1">
    <citation type="journal article" date="2014" name="Nat. Commun.">
        <title>Klebsormidium flaccidum genome reveals primary factors for plant terrestrial adaptation.</title>
        <authorList>
            <person name="Hori K."/>
            <person name="Maruyama F."/>
            <person name="Fujisawa T."/>
            <person name="Togashi T."/>
            <person name="Yamamoto N."/>
            <person name="Seo M."/>
            <person name="Sato S."/>
            <person name="Yamada T."/>
            <person name="Mori H."/>
            <person name="Tajima N."/>
            <person name="Moriyama T."/>
            <person name="Ikeuchi M."/>
            <person name="Watanabe M."/>
            <person name="Wada H."/>
            <person name="Kobayashi K."/>
            <person name="Saito M."/>
            <person name="Masuda T."/>
            <person name="Sasaki-Sekimoto Y."/>
            <person name="Mashiguchi K."/>
            <person name="Awai K."/>
            <person name="Shimojima M."/>
            <person name="Masuda S."/>
            <person name="Iwai M."/>
            <person name="Nobusawa T."/>
            <person name="Narise T."/>
            <person name="Kondo S."/>
            <person name="Saito H."/>
            <person name="Sato R."/>
            <person name="Murakawa M."/>
            <person name="Ihara Y."/>
            <person name="Oshima-Yamada Y."/>
            <person name="Ohtaka K."/>
            <person name="Satoh M."/>
            <person name="Sonobe K."/>
            <person name="Ishii M."/>
            <person name="Ohtani R."/>
            <person name="Kanamori-Sato M."/>
            <person name="Honoki R."/>
            <person name="Miyazaki D."/>
            <person name="Mochizuki H."/>
            <person name="Umetsu J."/>
            <person name="Higashi K."/>
            <person name="Shibata D."/>
            <person name="Kamiya Y."/>
            <person name="Sato N."/>
            <person name="Nakamura Y."/>
            <person name="Tabata S."/>
            <person name="Ida S."/>
            <person name="Kurokawa K."/>
            <person name="Ohta H."/>
        </authorList>
    </citation>
    <scope>NUCLEOTIDE SEQUENCE [LARGE SCALE GENOMIC DNA]</scope>
    <source>
        <strain evidence="1 2">NIES-2285</strain>
    </source>
</reference>
<keyword evidence="2" id="KW-1185">Reference proteome</keyword>
<organism evidence="1 2">
    <name type="scientific">Klebsormidium nitens</name>
    <name type="common">Green alga</name>
    <name type="synonym">Ulothrix nitens</name>
    <dbReference type="NCBI Taxonomy" id="105231"/>
    <lineage>
        <taxon>Eukaryota</taxon>
        <taxon>Viridiplantae</taxon>
        <taxon>Streptophyta</taxon>
        <taxon>Klebsormidiophyceae</taxon>
        <taxon>Klebsormidiales</taxon>
        <taxon>Klebsormidiaceae</taxon>
        <taxon>Klebsormidium</taxon>
    </lineage>
</organism>
<evidence type="ECO:0000313" key="2">
    <source>
        <dbReference type="Proteomes" id="UP000054558"/>
    </source>
</evidence>
<dbReference type="AlphaFoldDB" id="A0A1Y1I520"/>
<name>A0A1Y1I520_KLENI</name>